<sequence>MPDTLWQERAPAHMSLPADNTLAYMDQGSYLALRALGRGPVIQYVWIYERGVDMDGLRRFQRNLARTLLGRRLERSSIPLGRHHWVPCGESADIEIAATERRRDEVWDFVEERGNVPVDPEHGPPWHLAVQPLAEGGSVVTLVVSHTVADAAALIESITHAVNGTGRDLDYPAPRCLSRRQALRRDLTITARSVREVPAAVLGAARLARAQSDDLSESAKAVPVAAPRRHGERPVSLPTVSVRVDADEWDARAKALGGSSNVLLAGVAARVGAAIGRVDDSGRVMLSLPVSERVENDTRGNALNTITVMADPQLAHGDLRPIRSGIKAALVDLAATREQLLAPLPLAPYTPKFLLRRLEKLVLKVGKPIGSSNSGALPEEVNRPDGTPADMFVAHSPEPGITATDLDRMGGRLLLAAGTVGGAVCISVTSWEPGAPNTKEALMQAVKEAFYDFDLVATME</sequence>
<organism evidence="1 2">
    <name type="scientific">Mycolicibacterium neoaurum</name>
    <name type="common">Mycobacterium neoaurum</name>
    <dbReference type="NCBI Taxonomy" id="1795"/>
    <lineage>
        <taxon>Bacteria</taxon>
        <taxon>Bacillati</taxon>
        <taxon>Actinomycetota</taxon>
        <taxon>Actinomycetes</taxon>
        <taxon>Mycobacteriales</taxon>
        <taxon>Mycobacteriaceae</taxon>
        <taxon>Mycolicibacterium</taxon>
    </lineage>
</organism>
<keyword evidence="1" id="KW-0436">Ligase</keyword>
<protein>
    <submittedName>
        <fullName evidence="1">Fatty acyl-AMP ligase FadD28 and polyketide synthase</fullName>
    </submittedName>
</protein>
<reference evidence="1" key="2">
    <citation type="submission" date="2015-09" db="EMBL/GenBank/DDBJ databases">
        <title>Draft genome sequence of Mycobacterium neoaurum DSM 44074.</title>
        <authorList>
            <person name="Croce O."/>
            <person name="Robert C."/>
            <person name="Raoult D."/>
            <person name="Drancourt M."/>
        </authorList>
    </citation>
    <scope>NUCLEOTIDE SEQUENCE</scope>
    <source>
        <strain evidence="1">DSM 44074</strain>
    </source>
</reference>
<name>A0AAV2WII5_MYCNE</name>
<dbReference type="AlphaFoldDB" id="A0AAV2WII5"/>
<dbReference type="Proteomes" id="UP000028864">
    <property type="component" value="Unassembled WGS sequence"/>
</dbReference>
<gene>
    <name evidence="1" type="ORF">BN1047_01927</name>
</gene>
<evidence type="ECO:0000313" key="1">
    <source>
        <dbReference type="EMBL" id="CDQ44051.1"/>
    </source>
</evidence>
<reference evidence="1" key="1">
    <citation type="submission" date="2014-05" db="EMBL/GenBank/DDBJ databases">
        <authorList>
            <person name="Urmite Genomes"/>
        </authorList>
    </citation>
    <scope>NUCLEOTIDE SEQUENCE</scope>
    <source>
        <strain evidence="1">DSM 44074</strain>
    </source>
</reference>
<proteinExistence type="predicted"/>
<dbReference type="EMBL" id="LK021338">
    <property type="protein sequence ID" value="CDQ44051.1"/>
    <property type="molecule type" value="Genomic_DNA"/>
</dbReference>
<accession>A0AAV2WII5</accession>
<dbReference type="SUPFAM" id="SSF52777">
    <property type="entry name" value="CoA-dependent acyltransferases"/>
    <property type="match status" value="1"/>
</dbReference>
<dbReference type="GO" id="GO:0016874">
    <property type="term" value="F:ligase activity"/>
    <property type="evidence" value="ECO:0007669"/>
    <property type="project" value="UniProtKB-KW"/>
</dbReference>
<evidence type="ECO:0000313" key="2">
    <source>
        <dbReference type="Proteomes" id="UP000028864"/>
    </source>
</evidence>